<dbReference type="STRING" id="391735.Veis_1851"/>
<keyword evidence="2" id="KW-1185">Reference proteome</keyword>
<dbReference type="GO" id="GO:0048244">
    <property type="term" value="F:phytanoyl-CoA dioxygenase activity"/>
    <property type="evidence" value="ECO:0007669"/>
    <property type="project" value="InterPro"/>
</dbReference>
<organism evidence="1 2">
    <name type="scientific">Verminephrobacter eiseniae (strain EF01-2)</name>
    <dbReference type="NCBI Taxonomy" id="391735"/>
    <lineage>
        <taxon>Bacteria</taxon>
        <taxon>Pseudomonadati</taxon>
        <taxon>Pseudomonadota</taxon>
        <taxon>Betaproteobacteria</taxon>
        <taxon>Burkholderiales</taxon>
        <taxon>Comamonadaceae</taxon>
        <taxon>Verminephrobacter</taxon>
    </lineage>
</organism>
<dbReference type="PANTHER" id="PTHR21308">
    <property type="entry name" value="PHYTANOYL-COA ALPHA-HYDROXYLASE"/>
    <property type="match status" value="1"/>
</dbReference>
<dbReference type="AlphaFoldDB" id="A1WIZ7"/>
<keyword evidence="1" id="KW-0223">Dioxygenase</keyword>
<dbReference type="RefSeq" id="WP_011809610.1">
    <property type="nucleotide sequence ID" value="NC_008786.1"/>
</dbReference>
<dbReference type="OrthoDB" id="3562306at2"/>
<dbReference type="PANTHER" id="PTHR21308:SF8">
    <property type="entry name" value="PHYTANOYL-COA DIOXYGENASE FAMILY PROTEIN (AFU_ORTHOLOGUE AFUA_2G09620)"/>
    <property type="match status" value="1"/>
</dbReference>
<proteinExistence type="predicted"/>
<dbReference type="Proteomes" id="UP000000374">
    <property type="component" value="Chromosome"/>
</dbReference>
<name>A1WIZ7_VEREI</name>
<sequence length="391" mass="43066">MTQSLHRHGLRANEARLDDLQAVLAQKTDPRDCPNAAHTTHDVPVYDCAALRTQLHGDDGFRSALMAEWARVWEHGPGILVLKGALPDHALVDAVTQRFQAIIESERHGQSGGDHFAKAGANDRVWNALEKLCLLDPALFARYYASDMIALASHAWLGPGYQVTSQVNNVRPGGAAQMPHRDYHLGFCTATQAEAYPAHAHRLSPMLTLQGAVAHVDMPLESGPTLYLPHSQKFSHGYLVAERADFRTYFEQHRVQLPLAKGDAVFFNPALLHAAGENRSADIQRMANLLQVSAAFGRAMETVDRHRMALTLYPPLLTLLRDGQLDPGAARRAVAASAEGYAFPTNLDRDPPLGGLAPESPQAVMQRALHEAWPPEQFQRHMDTLAEHRLS</sequence>
<keyword evidence="1" id="KW-0560">Oxidoreductase</keyword>
<dbReference type="HOGENOM" id="CLU_063392_0_0_4"/>
<accession>A1WIZ7</accession>
<gene>
    <name evidence="1" type="ordered locus">Veis_1851</name>
</gene>
<dbReference type="GeneID" id="76460453"/>
<dbReference type="Pfam" id="PF05721">
    <property type="entry name" value="PhyH"/>
    <property type="match status" value="1"/>
</dbReference>
<dbReference type="InterPro" id="IPR008775">
    <property type="entry name" value="Phytyl_CoA_dOase-like"/>
</dbReference>
<reference evidence="2" key="1">
    <citation type="submission" date="2006-12" db="EMBL/GenBank/DDBJ databases">
        <title>Complete sequence of chromosome 1 of Verminephrobacter eiseniae EF01-2.</title>
        <authorList>
            <person name="Copeland A."/>
            <person name="Lucas S."/>
            <person name="Lapidus A."/>
            <person name="Barry K."/>
            <person name="Detter J.C."/>
            <person name="Glavina del Rio T."/>
            <person name="Dalin E."/>
            <person name="Tice H."/>
            <person name="Pitluck S."/>
            <person name="Chertkov O."/>
            <person name="Brettin T."/>
            <person name="Bruce D."/>
            <person name="Han C."/>
            <person name="Tapia R."/>
            <person name="Gilna P."/>
            <person name="Schmutz J."/>
            <person name="Larimer F."/>
            <person name="Land M."/>
            <person name="Hauser L."/>
            <person name="Kyrpides N."/>
            <person name="Kim E."/>
            <person name="Stahl D."/>
            <person name="Richardson P."/>
        </authorList>
    </citation>
    <scope>NUCLEOTIDE SEQUENCE [LARGE SCALE GENOMIC DNA]</scope>
    <source>
        <strain evidence="2">EF01-2</strain>
    </source>
</reference>
<dbReference type="EMBL" id="CP000542">
    <property type="protein sequence ID" value="ABM57604.1"/>
    <property type="molecule type" value="Genomic_DNA"/>
</dbReference>
<protein>
    <submittedName>
        <fullName evidence="1">Phytanoyl-CoA dioxygenase</fullName>
    </submittedName>
</protein>
<dbReference type="KEGG" id="vei:Veis_1851"/>
<dbReference type="InterPro" id="IPR047128">
    <property type="entry name" value="PhyH"/>
</dbReference>
<evidence type="ECO:0000313" key="2">
    <source>
        <dbReference type="Proteomes" id="UP000000374"/>
    </source>
</evidence>
<dbReference type="eggNOG" id="COG5285">
    <property type="taxonomic scope" value="Bacteria"/>
</dbReference>
<dbReference type="SUPFAM" id="SSF51197">
    <property type="entry name" value="Clavaminate synthase-like"/>
    <property type="match status" value="1"/>
</dbReference>
<dbReference type="Gene3D" id="2.60.120.620">
    <property type="entry name" value="q2cbj1_9rhob like domain"/>
    <property type="match status" value="1"/>
</dbReference>
<evidence type="ECO:0000313" key="1">
    <source>
        <dbReference type="EMBL" id="ABM57604.1"/>
    </source>
</evidence>
<dbReference type="GO" id="GO:0001561">
    <property type="term" value="P:fatty acid alpha-oxidation"/>
    <property type="evidence" value="ECO:0007669"/>
    <property type="project" value="InterPro"/>
</dbReference>